<feature type="region of interest" description="Disordered" evidence="1">
    <location>
        <begin position="111"/>
        <end position="155"/>
    </location>
</feature>
<dbReference type="InterPro" id="IPR057953">
    <property type="entry name" value="SAPC2_N"/>
</dbReference>
<evidence type="ECO:0000259" key="2">
    <source>
        <dbReference type="Pfam" id="PF25825"/>
    </source>
</evidence>
<feature type="compositionally biased region" description="Pro residues" evidence="1">
    <location>
        <begin position="10"/>
        <end position="26"/>
    </location>
</feature>
<organism evidence="3 4">
    <name type="scientific">Pantherophis guttatus</name>
    <name type="common">Corn snake</name>
    <name type="synonym">Elaphe guttata</name>
    <dbReference type="NCBI Taxonomy" id="94885"/>
    <lineage>
        <taxon>Eukaryota</taxon>
        <taxon>Metazoa</taxon>
        <taxon>Chordata</taxon>
        <taxon>Craniata</taxon>
        <taxon>Vertebrata</taxon>
        <taxon>Euteleostomi</taxon>
        <taxon>Lepidosauria</taxon>
        <taxon>Squamata</taxon>
        <taxon>Bifurcata</taxon>
        <taxon>Unidentata</taxon>
        <taxon>Episquamata</taxon>
        <taxon>Toxicofera</taxon>
        <taxon>Serpentes</taxon>
        <taxon>Colubroidea</taxon>
        <taxon>Colubridae</taxon>
        <taxon>Colubrinae</taxon>
        <taxon>Pantherophis</taxon>
    </lineage>
</organism>
<dbReference type="InterPro" id="IPR026828">
    <property type="entry name" value="SAPC2_1/2"/>
</dbReference>
<sequence>MNSGGLATPSLPPIAEDPPPSGPRLPRPFLHSLRILFEILDDQGKGIVHISEIESRWGRGGSGVAPQVDQEIPAGVLQALQRVAEPCGGFLSFPRLVAGLRIALLQTEDGGAAEEEEAEKGRGAAQVKKTSRTRESDGKGVTRSRSTNSFLSQSGRCRMIPKESRRHTISGAVEYEMLKQMQQLERERDALLQGLEMVNQVRDWLQCHLLEAQKRQKQMGAQATEVPLKNWEVPCSSPENPFHQQAIVVLKEQNHLLTKEVSQKCHRIAQLEEEKASLCKQLKESWGYKLPSHKEFTFI</sequence>
<dbReference type="Pfam" id="PF11414">
    <property type="entry name" value="Suppressor_APC"/>
    <property type="match status" value="1"/>
</dbReference>
<protein>
    <submittedName>
        <fullName evidence="4">Suppressor APC domain-containing protein 1 isoform X2</fullName>
    </submittedName>
</protein>
<dbReference type="PANTHER" id="PTHR14907">
    <property type="entry name" value="FI14130P"/>
    <property type="match status" value="1"/>
</dbReference>
<dbReference type="RefSeq" id="XP_034277442.1">
    <property type="nucleotide sequence ID" value="XM_034421551.2"/>
</dbReference>
<keyword evidence="3" id="KW-1185">Reference proteome</keyword>
<name>A0A6P9C1V4_PANGU</name>
<feature type="region of interest" description="Disordered" evidence="1">
    <location>
        <begin position="1"/>
        <end position="26"/>
    </location>
</feature>
<evidence type="ECO:0000313" key="4">
    <source>
        <dbReference type="RefSeq" id="XP_034277442.1"/>
    </source>
</evidence>
<accession>A0A6P9C1V4</accession>
<reference evidence="4" key="1">
    <citation type="submission" date="2025-08" db="UniProtKB">
        <authorList>
            <consortium name="RefSeq"/>
        </authorList>
    </citation>
    <scope>IDENTIFICATION</scope>
    <source>
        <tissue evidence="4">Blood</tissue>
    </source>
</reference>
<feature type="compositionally biased region" description="Polar residues" evidence="1">
    <location>
        <begin position="143"/>
        <end position="155"/>
    </location>
</feature>
<feature type="domain" description="Suppressor APC" evidence="2">
    <location>
        <begin position="25"/>
        <end position="107"/>
    </location>
</feature>
<proteinExistence type="predicted"/>
<dbReference type="AlphaFoldDB" id="A0A6P9C1V4"/>
<dbReference type="PANTHER" id="PTHR14907:SF4">
    <property type="entry name" value="SUPPRESSOR APC DOMAIN-CONTAINING PROTEIN 1"/>
    <property type="match status" value="1"/>
</dbReference>
<evidence type="ECO:0000313" key="3">
    <source>
        <dbReference type="Proteomes" id="UP001652622"/>
    </source>
</evidence>
<dbReference type="Pfam" id="PF25825">
    <property type="entry name" value="SAPC2_N"/>
    <property type="match status" value="1"/>
</dbReference>
<gene>
    <name evidence="4" type="primary">SAPCD1</name>
</gene>
<evidence type="ECO:0000256" key="1">
    <source>
        <dbReference type="SAM" id="MobiDB-lite"/>
    </source>
</evidence>
<dbReference type="Proteomes" id="UP001652622">
    <property type="component" value="Unplaced"/>
</dbReference>